<keyword evidence="1" id="KW-0472">Membrane</keyword>
<accession>A0A6J5S583</accession>
<keyword evidence="1" id="KW-0812">Transmembrane</keyword>
<dbReference type="EMBL" id="LR797331">
    <property type="protein sequence ID" value="CAB4203372.1"/>
    <property type="molecule type" value="Genomic_DNA"/>
</dbReference>
<evidence type="ECO:0000256" key="1">
    <source>
        <dbReference type="SAM" id="Phobius"/>
    </source>
</evidence>
<evidence type="ECO:0000313" key="2">
    <source>
        <dbReference type="EMBL" id="CAB4203372.1"/>
    </source>
</evidence>
<sequence>MTGDALFDFVVFTVFGTVCACGGMIGGALFTEWLASRPGRKS</sequence>
<keyword evidence="1" id="KW-1133">Transmembrane helix</keyword>
<name>A0A6J5S583_9CAUD</name>
<gene>
    <name evidence="2" type="ORF">UFOVP1382_11</name>
</gene>
<organism evidence="2">
    <name type="scientific">uncultured Caudovirales phage</name>
    <dbReference type="NCBI Taxonomy" id="2100421"/>
    <lineage>
        <taxon>Viruses</taxon>
        <taxon>Duplodnaviria</taxon>
        <taxon>Heunggongvirae</taxon>
        <taxon>Uroviricota</taxon>
        <taxon>Caudoviricetes</taxon>
        <taxon>Peduoviridae</taxon>
        <taxon>Maltschvirus</taxon>
        <taxon>Maltschvirus maltsch</taxon>
    </lineage>
</organism>
<feature type="transmembrane region" description="Helical" evidence="1">
    <location>
        <begin position="6"/>
        <end position="31"/>
    </location>
</feature>
<protein>
    <submittedName>
        <fullName evidence="2">Uncharacterized protein</fullName>
    </submittedName>
</protein>
<proteinExistence type="predicted"/>
<reference evidence="2" key="1">
    <citation type="submission" date="2020-05" db="EMBL/GenBank/DDBJ databases">
        <authorList>
            <person name="Chiriac C."/>
            <person name="Salcher M."/>
            <person name="Ghai R."/>
            <person name="Kavagutti S V."/>
        </authorList>
    </citation>
    <scope>NUCLEOTIDE SEQUENCE</scope>
</reference>